<keyword evidence="4" id="KW-1003">Cell membrane</keyword>
<evidence type="ECO:0000313" key="16">
    <source>
        <dbReference type="Proteomes" id="UP001271780"/>
    </source>
</evidence>
<keyword evidence="11 13" id="KW-0472">Membrane</keyword>
<dbReference type="RefSeq" id="WP_320319106.1">
    <property type="nucleotide sequence ID" value="NZ_JAVIIX010000037.1"/>
</dbReference>
<evidence type="ECO:0000256" key="2">
    <source>
        <dbReference type="ARBA" id="ARBA00004429"/>
    </source>
</evidence>
<feature type="transmembrane region" description="Helical" evidence="13">
    <location>
        <begin position="6"/>
        <end position="23"/>
    </location>
</feature>
<dbReference type="InterPro" id="IPR024605">
    <property type="entry name" value="NADP_transhyd_a_C"/>
</dbReference>
<protein>
    <recommendedName>
        <fullName evidence="3">proton-translocating NAD(P)(+) transhydrogenase</fullName>
        <ecNumber evidence="3">7.1.1.1</ecNumber>
    </recommendedName>
</protein>
<dbReference type="PANTHER" id="PTHR10160:SF19">
    <property type="entry name" value="PROTON-TRANSLOCATING NAD(P)(+) TRANSHYDROGENASE"/>
    <property type="match status" value="1"/>
</dbReference>
<evidence type="ECO:0000259" key="14">
    <source>
        <dbReference type="Pfam" id="PF12769"/>
    </source>
</evidence>
<feature type="transmembrane region" description="Helical" evidence="13">
    <location>
        <begin position="59"/>
        <end position="83"/>
    </location>
</feature>
<keyword evidence="6 13" id="KW-0812">Transmembrane</keyword>
<evidence type="ECO:0000256" key="9">
    <source>
        <dbReference type="ARBA" id="ARBA00022989"/>
    </source>
</evidence>
<keyword evidence="9 13" id="KW-1133">Transmembrane helix</keyword>
<keyword evidence="7" id="KW-0521">NADP</keyword>
<accession>A0ABU4XPH3</accession>
<comment type="catalytic activity">
    <reaction evidence="12">
        <text>NAD(+) + NADPH + H(+)(in) = NADH + NADP(+) + H(+)(out)</text>
        <dbReference type="Rhea" id="RHEA:47992"/>
        <dbReference type="ChEBI" id="CHEBI:15378"/>
        <dbReference type="ChEBI" id="CHEBI:57540"/>
        <dbReference type="ChEBI" id="CHEBI:57783"/>
        <dbReference type="ChEBI" id="CHEBI:57945"/>
        <dbReference type="ChEBI" id="CHEBI:58349"/>
        <dbReference type="EC" id="7.1.1.1"/>
    </reaction>
</comment>
<dbReference type="EC" id="7.1.1.1" evidence="3"/>
<evidence type="ECO:0000256" key="3">
    <source>
        <dbReference type="ARBA" id="ARBA00012943"/>
    </source>
</evidence>
<comment type="subcellular location">
    <subcellularLocation>
        <location evidence="2">Cell inner membrane</location>
        <topology evidence="2">Multi-pass membrane protein</topology>
    </subcellularLocation>
</comment>
<keyword evidence="5" id="KW-0997">Cell inner membrane</keyword>
<evidence type="ECO:0000313" key="15">
    <source>
        <dbReference type="EMBL" id="MDX8476654.1"/>
    </source>
</evidence>
<dbReference type="PANTHER" id="PTHR10160">
    <property type="entry name" value="NAD(P) TRANSHYDROGENASE"/>
    <property type="match status" value="1"/>
</dbReference>
<evidence type="ECO:0000256" key="11">
    <source>
        <dbReference type="ARBA" id="ARBA00023136"/>
    </source>
</evidence>
<gene>
    <name evidence="15" type="ORF">RFM27_31805</name>
</gene>
<evidence type="ECO:0000256" key="7">
    <source>
        <dbReference type="ARBA" id="ARBA00022857"/>
    </source>
</evidence>
<evidence type="ECO:0000256" key="1">
    <source>
        <dbReference type="ARBA" id="ARBA00003943"/>
    </source>
</evidence>
<dbReference type="EMBL" id="JAVIIZ010000039">
    <property type="protein sequence ID" value="MDX8476654.1"/>
    <property type="molecule type" value="Genomic_DNA"/>
</dbReference>
<feature type="transmembrane region" description="Helical" evidence="13">
    <location>
        <begin position="35"/>
        <end position="53"/>
    </location>
</feature>
<organism evidence="15 16">
    <name type="scientific">Mesorhizobium dulcispinae</name>
    <dbReference type="NCBI Taxonomy" id="3072316"/>
    <lineage>
        <taxon>Bacteria</taxon>
        <taxon>Pseudomonadati</taxon>
        <taxon>Pseudomonadota</taxon>
        <taxon>Alphaproteobacteria</taxon>
        <taxon>Hyphomicrobiales</taxon>
        <taxon>Phyllobacteriaceae</taxon>
        <taxon>Mesorhizobium</taxon>
    </lineage>
</organism>
<evidence type="ECO:0000256" key="12">
    <source>
        <dbReference type="ARBA" id="ARBA00048202"/>
    </source>
</evidence>
<evidence type="ECO:0000256" key="6">
    <source>
        <dbReference type="ARBA" id="ARBA00022692"/>
    </source>
</evidence>
<comment type="function">
    <text evidence="1">The transhydrogenation between NADH and NADP is coupled to respiration and ATP hydrolysis and functions as a proton pump across the membrane.</text>
</comment>
<proteinExistence type="predicted"/>
<keyword evidence="10" id="KW-0520">NAD</keyword>
<comment type="caution">
    <text evidence="15">The sequence shown here is derived from an EMBL/GenBank/DDBJ whole genome shotgun (WGS) entry which is preliminary data.</text>
</comment>
<keyword evidence="8" id="KW-1278">Translocase</keyword>
<evidence type="ECO:0000256" key="13">
    <source>
        <dbReference type="SAM" id="Phobius"/>
    </source>
</evidence>
<keyword evidence="16" id="KW-1185">Reference proteome</keyword>
<sequence length="107" mass="10985">MSATTTIQLFVFMLAGFVGYQTITKIPPLLHTPLMAATNAISGISLVASMVLAGSNQGVLATALGTVAVASAMANVVGGFLIVDRMLAMFKRQPTNTKEGAEGAAKQ</sequence>
<feature type="domain" description="NAD(P) transhydrogenase alpha subunit C-terminal" evidence="14">
    <location>
        <begin position="8"/>
        <end position="92"/>
    </location>
</feature>
<name>A0ABU4XPH3_9HYPH</name>
<evidence type="ECO:0000256" key="5">
    <source>
        <dbReference type="ARBA" id="ARBA00022519"/>
    </source>
</evidence>
<evidence type="ECO:0000256" key="10">
    <source>
        <dbReference type="ARBA" id="ARBA00023027"/>
    </source>
</evidence>
<dbReference type="Proteomes" id="UP001271780">
    <property type="component" value="Unassembled WGS sequence"/>
</dbReference>
<dbReference type="Pfam" id="PF12769">
    <property type="entry name" value="PNTB_4TM"/>
    <property type="match status" value="1"/>
</dbReference>
<reference evidence="15 16" key="1">
    <citation type="submission" date="2023-08" db="EMBL/GenBank/DDBJ databases">
        <title>Implementing the SeqCode for naming new Mesorhizobium species isolated from Vachellia karroo root nodules.</title>
        <authorList>
            <person name="Van Lill M."/>
        </authorList>
    </citation>
    <scope>NUCLEOTIDE SEQUENCE [LARGE SCALE GENOMIC DNA]</scope>
    <source>
        <strain evidence="15 16">VK23A</strain>
    </source>
</reference>
<evidence type="ECO:0000256" key="4">
    <source>
        <dbReference type="ARBA" id="ARBA00022475"/>
    </source>
</evidence>
<evidence type="ECO:0000256" key="8">
    <source>
        <dbReference type="ARBA" id="ARBA00022967"/>
    </source>
</evidence>